<feature type="chain" id="PRO_5046005308" evidence="1">
    <location>
        <begin position="32"/>
        <end position="176"/>
    </location>
</feature>
<evidence type="ECO:0000313" key="2">
    <source>
        <dbReference type="EMBL" id="MFC0862206.1"/>
    </source>
</evidence>
<evidence type="ECO:0000313" key="3">
    <source>
        <dbReference type="Proteomes" id="UP001589870"/>
    </source>
</evidence>
<dbReference type="RefSeq" id="WP_394300418.1">
    <property type="nucleotide sequence ID" value="NZ_JBHMQT010000011.1"/>
</dbReference>
<dbReference type="PROSITE" id="PS51318">
    <property type="entry name" value="TAT"/>
    <property type="match status" value="1"/>
</dbReference>
<reference evidence="2 3" key="1">
    <citation type="submission" date="2024-09" db="EMBL/GenBank/DDBJ databases">
        <authorList>
            <person name="Sun Q."/>
            <person name="Mori K."/>
        </authorList>
    </citation>
    <scope>NUCLEOTIDE SEQUENCE [LARGE SCALE GENOMIC DNA]</scope>
    <source>
        <strain evidence="2 3">TBRC 1851</strain>
    </source>
</reference>
<comment type="caution">
    <text evidence="2">The sequence shown here is derived from an EMBL/GenBank/DDBJ whole genome shotgun (WGS) entry which is preliminary data.</text>
</comment>
<dbReference type="Proteomes" id="UP001589870">
    <property type="component" value="Unassembled WGS sequence"/>
</dbReference>
<dbReference type="EMBL" id="JBHMQT010000011">
    <property type="protein sequence ID" value="MFC0862206.1"/>
    <property type="molecule type" value="Genomic_DNA"/>
</dbReference>
<proteinExistence type="predicted"/>
<evidence type="ECO:0000256" key="1">
    <source>
        <dbReference type="SAM" id="SignalP"/>
    </source>
</evidence>
<feature type="signal peptide" evidence="1">
    <location>
        <begin position="1"/>
        <end position="31"/>
    </location>
</feature>
<accession>A0ABV6U4Z6</accession>
<keyword evidence="1" id="KW-0732">Signal</keyword>
<dbReference type="InterPro" id="IPR006311">
    <property type="entry name" value="TAT_signal"/>
</dbReference>
<protein>
    <submittedName>
        <fullName evidence="2">Uncharacterized protein</fullName>
    </submittedName>
</protein>
<name>A0ABV6U4Z6_9ACTN</name>
<sequence length="176" mass="18101">MTGSRSLMRSLALAAVAVLGASSLSTGTAHAQPLTLLQCQGIETVTYNPGVTFQQRDIDMTIDAQFNSCIDGAGEVTSGSYGNQATVFVGCNELLGGFEGKRTVTWSTGDTSVIEESGSSTAVAGQVITTTTGKVVQGRFQGRSTLHVSTLPQPGLLQCLTTGFTSATGVTTLTIT</sequence>
<organism evidence="2 3">
    <name type="scientific">Sphaerimonospora cavernae</name>
    <dbReference type="NCBI Taxonomy" id="1740611"/>
    <lineage>
        <taxon>Bacteria</taxon>
        <taxon>Bacillati</taxon>
        <taxon>Actinomycetota</taxon>
        <taxon>Actinomycetes</taxon>
        <taxon>Streptosporangiales</taxon>
        <taxon>Streptosporangiaceae</taxon>
        <taxon>Sphaerimonospora</taxon>
    </lineage>
</organism>
<gene>
    <name evidence="2" type="ORF">ACFHYQ_07845</name>
</gene>
<keyword evidence="3" id="KW-1185">Reference proteome</keyword>